<dbReference type="PANTHER" id="PTHR12905:SF16">
    <property type="entry name" value="SER_THR PROTEIN PHOSPHATASE FAMILY PROTEIN (AFU_ORTHOLOGUE AFUA_1G06000)"/>
    <property type="match status" value="1"/>
</dbReference>
<dbReference type="InterPro" id="IPR029052">
    <property type="entry name" value="Metallo-depent_PP-like"/>
</dbReference>
<name>A0A5M3Z068_ASPTE</name>
<organism evidence="2 3">
    <name type="scientific">Aspergillus terreus</name>
    <dbReference type="NCBI Taxonomy" id="33178"/>
    <lineage>
        <taxon>Eukaryota</taxon>
        <taxon>Fungi</taxon>
        <taxon>Dikarya</taxon>
        <taxon>Ascomycota</taxon>
        <taxon>Pezizomycotina</taxon>
        <taxon>Eurotiomycetes</taxon>
        <taxon>Eurotiomycetidae</taxon>
        <taxon>Eurotiales</taxon>
        <taxon>Aspergillaceae</taxon>
        <taxon>Aspergillus</taxon>
        <taxon>Aspergillus subgen. Circumdati</taxon>
    </lineage>
</organism>
<feature type="region of interest" description="Disordered" evidence="1">
    <location>
        <begin position="241"/>
        <end position="261"/>
    </location>
</feature>
<proteinExistence type="predicted"/>
<dbReference type="PANTHER" id="PTHR12905">
    <property type="entry name" value="METALLOPHOSPHOESTERASE"/>
    <property type="match status" value="1"/>
</dbReference>
<dbReference type="AlphaFoldDB" id="A0A5M3Z068"/>
<dbReference type="OrthoDB" id="630188at2759"/>
<gene>
    <name evidence="2" type="ORF">ATEIFO6365_0006024500</name>
</gene>
<feature type="compositionally biased region" description="Low complexity" evidence="1">
    <location>
        <begin position="245"/>
        <end position="257"/>
    </location>
</feature>
<dbReference type="Proteomes" id="UP000452235">
    <property type="component" value="Unassembled WGS sequence"/>
</dbReference>
<protein>
    <submittedName>
        <fullName evidence="2">Ser/Thr protein phosphatase family protein</fullName>
    </submittedName>
</protein>
<comment type="caution">
    <text evidence="2">The sequence shown here is derived from an EMBL/GenBank/DDBJ whole genome shotgun (WGS) entry which is preliminary data.</text>
</comment>
<dbReference type="GO" id="GO:0016787">
    <property type="term" value="F:hydrolase activity"/>
    <property type="evidence" value="ECO:0007669"/>
    <property type="project" value="InterPro"/>
</dbReference>
<dbReference type="InterPro" id="IPR004843">
    <property type="entry name" value="Calcineurin-like_PHP"/>
</dbReference>
<dbReference type="Gene3D" id="3.60.21.10">
    <property type="match status" value="1"/>
</dbReference>
<sequence>MPKTRFVCVSDTHAYTPSEAGFKLPSGDVLIHAGDLTTRGSLSELRQTLQWISAADYEVKIVICGLFASASLPSASAFATPFVHLQRCAGNHDITLDPSSPPKQSDEALEESQKCIEAITATPSILFLRHESALVRLTRPTGPNTVFTVFGSPYSPSHSHGTTSTWTAFGYESDAAAALWQHIPLGADVVVTHTPPHSLCDRRTAAVGPEGCEALRRALGKVRPLLAVCGHVHESRGCERVRWASSPSSSSSSQSPQDASEIECVERVALPPRGSKKQSLVDLTGKRARRLENEGFAAEQMRMREGSFPGTADETNPVVWYPRGEQAEQCLTEDNDEFGARRRESCIVNAAILATSWPHRQGKQFNAPIVVDLDLPTWRSSVTDR</sequence>
<dbReference type="VEuPathDB" id="FungiDB:ATEG_03026"/>
<evidence type="ECO:0000256" key="1">
    <source>
        <dbReference type="SAM" id="MobiDB-lite"/>
    </source>
</evidence>
<dbReference type="CDD" id="cd07379">
    <property type="entry name" value="MPP_239FB"/>
    <property type="match status" value="1"/>
</dbReference>
<evidence type="ECO:0000313" key="3">
    <source>
        <dbReference type="Proteomes" id="UP000452235"/>
    </source>
</evidence>
<dbReference type="InterPro" id="IPR051693">
    <property type="entry name" value="UPF0046_metallophosphoest"/>
</dbReference>
<evidence type="ECO:0000313" key="2">
    <source>
        <dbReference type="EMBL" id="GFF16908.1"/>
    </source>
</evidence>
<reference evidence="2 3" key="1">
    <citation type="submission" date="2020-01" db="EMBL/GenBank/DDBJ databases">
        <title>Aspergillus terreus IFO 6365 whole genome shotgun sequence.</title>
        <authorList>
            <person name="Kanamasa S."/>
            <person name="Takahashi H."/>
        </authorList>
    </citation>
    <scope>NUCLEOTIDE SEQUENCE [LARGE SCALE GENOMIC DNA]</scope>
    <source>
        <strain evidence="2 3">IFO 6365</strain>
    </source>
</reference>
<dbReference type="EMBL" id="BLJY01000006">
    <property type="protein sequence ID" value="GFF16908.1"/>
    <property type="molecule type" value="Genomic_DNA"/>
</dbReference>
<dbReference type="SUPFAM" id="SSF56300">
    <property type="entry name" value="Metallo-dependent phosphatases"/>
    <property type="match status" value="1"/>
</dbReference>
<keyword evidence="3" id="KW-1185">Reference proteome</keyword>
<accession>A0A5M3Z068</accession>
<dbReference type="Pfam" id="PF00149">
    <property type="entry name" value="Metallophos"/>
    <property type="match status" value="1"/>
</dbReference>